<dbReference type="PANTHER" id="PTHR36512:SF3">
    <property type="entry name" value="BLR5678 PROTEIN"/>
    <property type="match status" value="1"/>
</dbReference>
<sequence>MESISLEALASFGVGHAHDEVAGTGCTVVVAPHGAICGVDVRGGGPVTRETDLLKPENMVESVHAVVLSGGSAFGLEASCGVMDVLSEKGIGFRLADACIPIVTGACLFDVLVGKNAHPDKAMGAKAARSALESFAAAKDGTVGFGSSLEQGNVGAGCGATVGKMGRPEQAMKSGFGCSCFRQGDVVVAALVAVNALGNVCDRAGSWLAGCQADGRILDPLEVFFAAGSCDGQADALGAEAEKVPVEGAGVTQNTTIGVVLTNAKLTKAQATKVSSTTHDAYARAIKPVHTSNDGDTIFTFASGEVESSTDAVAIVATEAMQQAIENAVLHAKGAYGLSAACDLR</sequence>
<gene>
    <name evidence="2" type="ORF">HMPREF9451_01068</name>
</gene>
<dbReference type="InterPro" id="IPR005321">
    <property type="entry name" value="Peptidase_S58_DmpA"/>
</dbReference>
<dbReference type="SUPFAM" id="SSF56266">
    <property type="entry name" value="DmpA/ArgJ-like"/>
    <property type="match status" value="1"/>
</dbReference>
<dbReference type="Pfam" id="PF03576">
    <property type="entry name" value="Peptidase_S58"/>
    <property type="match status" value="1"/>
</dbReference>
<dbReference type="AlphaFoldDB" id="K0YJI2"/>
<dbReference type="CDD" id="cd02252">
    <property type="entry name" value="nylC_like"/>
    <property type="match status" value="1"/>
</dbReference>
<accession>K0YJI2</accession>
<evidence type="ECO:0008006" key="4">
    <source>
        <dbReference type="Google" id="ProtNLM"/>
    </source>
</evidence>
<dbReference type="RefSeq" id="WP_009139275.1">
    <property type="nucleotide sequence ID" value="NZ_JH815198.1"/>
</dbReference>
<organism evidence="2 3">
    <name type="scientific">Slackia piriformis YIT 12062</name>
    <dbReference type="NCBI Taxonomy" id="742818"/>
    <lineage>
        <taxon>Bacteria</taxon>
        <taxon>Bacillati</taxon>
        <taxon>Actinomycetota</taxon>
        <taxon>Coriobacteriia</taxon>
        <taxon>Eggerthellales</taxon>
        <taxon>Eggerthellaceae</taxon>
        <taxon>Slackia</taxon>
    </lineage>
</organism>
<evidence type="ECO:0000256" key="1">
    <source>
        <dbReference type="ARBA" id="ARBA00007068"/>
    </source>
</evidence>
<dbReference type="GO" id="GO:0004177">
    <property type="term" value="F:aminopeptidase activity"/>
    <property type="evidence" value="ECO:0007669"/>
    <property type="project" value="TreeGrafter"/>
</dbReference>
<dbReference type="eggNOG" id="COG3191">
    <property type="taxonomic scope" value="Bacteria"/>
</dbReference>
<dbReference type="HOGENOM" id="CLU_044458_1_0_11"/>
<dbReference type="Gene3D" id="3.60.70.12">
    <property type="entry name" value="L-amino peptidase D-ALA esterase/amidase"/>
    <property type="match status" value="1"/>
</dbReference>
<dbReference type="PATRIC" id="fig|742818.3.peg.1129"/>
<dbReference type="InterPro" id="IPR016117">
    <property type="entry name" value="ArgJ-like_dom_sf"/>
</dbReference>
<evidence type="ECO:0000313" key="2">
    <source>
        <dbReference type="EMBL" id="EJZ83556.1"/>
    </source>
</evidence>
<comment type="caution">
    <text evidence="2">The sequence shown here is derived from an EMBL/GenBank/DDBJ whole genome shotgun (WGS) entry which is preliminary data.</text>
</comment>
<dbReference type="Proteomes" id="UP000006069">
    <property type="component" value="Unassembled WGS sequence"/>
</dbReference>
<keyword evidence="3" id="KW-1185">Reference proteome</keyword>
<evidence type="ECO:0000313" key="3">
    <source>
        <dbReference type="Proteomes" id="UP000006069"/>
    </source>
</evidence>
<proteinExistence type="inferred from homology"/>
<dbReference type="InParanoid" id="K0YJI2"/>
<protein>
    <recommendedName>
        <fullName evidence="4">Peptidase S58 family protein</fullName>
    </recommendedName>
</protein>
<comment type="similarity">
    <text evidence="1">Belongs to the peptidase S58 family.</text>
</comment>
<dbReference type="PANTHER" id="PTHR36512">
    <property type="entry name" value="D-AMINOPEPTIDASE"/>
    <property type="match status" value="1"/>
</dbReference>
<reference evidence="2 3" key="1">
    <citation type="submission" date="2012-08" db="EMBL/GenBank/DDBJ databases">
        <title>The Genome Sequence of Slackia piriformis YIT 12062.</title>
        <authorList>
            <consortium name="The Broad Institute Genome Sequencing Platform"/>
            <person name="Earl A."/>
            <person name="Ward D."/>
            <person name="Feldgarden M."/>
            <person name="Gevers D."/>
            <person name="Morotomi M."/>
            <person name="Walker B."/>
            <person name="Young S.K."/>
            <person name="Zeng Q."/>
            <person name="Gargeya S."/>
            <person name="Fitzgerald M."/>
            <person name="Haas B."/>
            <person name="Abouelleil A."/>
            <person name="Alvarado L."/>
            <person name="Arachchi H.M."/>
            <person name="Berlin A.M."/>
            <person name="Chapman S.B."/>
            <person name="Goldberg J."/>
            <person name="Griggs A."/>
            <person name="Gujja S."/>
            <person name="Hansen M."/>
            <person name="Howarth C."/>
            <person name="Imamovic A."/>
            <person name="Larimer J."/>
            <person name="McCowen C."/>
            <person name="Montmayeur A."/>
            <person name="Murphy C."/>
            <person name="Neiman D."/>
            <person name="Pearson M."/>
            <person name="Priest M."/>
            <person name="Roberts A."/>
            <person name="Saif S."/>
            <person name="Shea T."/>
            <person name="Sisk P."/>
            <person name="Sykes S."/>
            <person name="Wortman J."/>
            <person name="Nusbaum C."/>
            <person name="Birren B."/>
        </authorList>
    </citation>
    <scope>NUCLEOTIDE SEQUENCE [LARGE SCALE GENOMIC DNA]</scope>
    <source>
        <strain evidence="2 3">YIT 12062</strain>
    </source>
</reference>
<name>K0YJI2_9ACTN</name>
<dbReference type="EMBL" id="ADMD01000007">
    <property type="protein sequence ID" value="EJZ83556.1"/>
    <property type="molecule type" value="Genomic_DNA"/>
</dbReference>